<dbReference type="EMBL" id="CP000478">
    <property type="protein sequence ID" value="ABK17771.1"/>
    <property type="molecule type" value="Genomic_DNA"/>
</dbReference>
<organism evidence="2 3">
    <name type="scientific">Syntrophobacter fumaroxidans (strain DSM 10017 / MPOB)</name>
    <dbReference type="NCBI Taxonomy" id="335543"/>
    <lineage>
        <taxon>Bacteria</taxon>
        <taxon>Pseudomonadati</taxon>
        <taxon>Thermodesulfobacteriota</taxon>
        <taxon>Syntrophobacteria</taxon>
        <taxon>Syntrophobacterales</taxon>
        <taxon>Syntrophobacteraceae</taxon>
        <taxon>Syntrophobacter</taxon>
    </lineage>
</organism>
<evidence type="ECO:0000313" key="3">
    <source>
        <dbReference type="Proteomes" id="UP000001784"/>
    </source>
</evidence>
<feature type="compositionally biased region" description="Basic and acidic residues" evidence="1">
    <location>
        <begin position="60"/>
        <end position="70"/>
    </location>
</feature>
<dbReference type="KEGG" id="sfu:Sfum_2088"/>
<name>A0LK19_SYNFM</name>
<proteinExistence type="predicted"/>
<dbReference type="HOGENOM" id="CLU_1937096_0_0_7"/>
<keyword evidence="3" id="KW-1185">Reference proteome</keyword>
<reference evidence="2 3" key="1">
    <citation type="submission" date="2006-10" db="EMBL/GenBank/DDBJ databases">
        <title>Complete sequence of Syntrophobacter fumaroxidans MPOB.</title>
        <authorList>
            <consortium name="US DOE Joint Genome Institute"/>
            <person name="Copeland A."/>
            <person name="Lucas S."/>
            <person name="Lapidus A."/>
            <person name="Barry K."/>
            <person name="Detter J.C."/>
            <person name="Glavina del Rio T."/>
            <person name="Hammon N."/>
            <person name="Israni S."/>
            <person name="Pitluck S."/>
            <person name="Goltsman E.G."/>
            <person name="Martinez M."/>
            <person name="Schmutz J."/>
            <person name="Larimer F."/>
            <person name="Land M."/>
            <person name="Hauser L."/>
            <person name="Kyrpides N."/>
            <person name="Kim E."/>
            <person name="Boone D.R."/>
            <person name="Brockman F."/>
            <person name="Culley D."/>
            <person name="Ferry J."/>
            <person name="Gunsalus R."/>
            <person name="McInerney M.J."/>
            <person name="Morrison M."/>
            <person name="Plugge C."/>
            <person name="Rohlin L."/>
            <person name="Scholten J."/>
            <person name="Sieber J."/>
            <person name="Stams A.J.M."/>
            <person name="Worm P."/>
            <person name="Henstra A.M."/>
            <person name="Richardson P."/>
        </authorList>
    </citation>
    <scope>NUCLEOTIDE SEQUENCE [LARGE SCALE GENOMIC DNA]</scope>
    <source>
        <strain evidence="3">DSM 10017 / MPOB</strain>
    </source>
</reference>
<feature type="region of interest" description="Disordered" evidence="1">
    <location>
        <begin position="53"/>
        <end position="82"/>
    </location>
</feature>
<protein>
    <submittedName>
        <fullName evidence="2">Uncharacterized protein</fullName>
    </submittedName>
</protein>
<dbReference type="AlphaFoldDB" id="A0LK19"/>
<gene>
    <name evidence="2" type="ordered locus">Sfum_2088</name>
</gene>
<dbReference type="Proteomes" id="UP000001784">
    <property type="component" value="Chromosome"/>
</dbReference>
<accession>A0LK19</accession>
<dbReference type="InParanoid" id="A0LK19"/>
<evidence type="ECO:0000256" key="1">
    <source>
        <dbReference type="SAM" id="MobiDB-lite"/>
    </source>
</evidence>
<evidence type="ECO:0000313" key="2">
    <source>
        <dbReference type="EMBL" id="ABK17771.1"/>
    </source>
</evidence>
<sequence length="130" mass="14706">MKEYNVRNRSKTTVFRLGIEAFFIIHGDNACQPQSVQIPEEFSITGPEPAVARAARAPVRKNEATRRDSDVTVARVKPRHETACPSRPRIHGLFVHRIAQATFKEVKRSPRRRKAGGRILSCESRALRCS</sequence>